<accession>A0A078AV70</accession>
<keyword evidence="1" id="KW-0175">Coiled coil</keyword>
<evidence type="ECO:0000259" key="2">
    <source>
        <dbReference type="Pfam" id="PF25761"/>
    </source>
</evidence>
<dbReference type="AlphaFoldDB" id="A0A078AV70"/>
<dbReference type="PANTHER" id="PTHR31280:SF4">
    <property type="entry name" value="ELONGATION FACTOR TS (DUF810)"/>
    <property type="match status" value="1"/>
</dbReference>
<dbReference type="InterPro" id="IPR057984">
    <property type="entry name" value="PATROL1_C"/>
</dbReference>
<organism evidence="3 4">
    <name type="scientific">Stylonychia lemnae</name>
    <name type="common">Ciliate</name>
    <dbReference type="NCBI Taxonomy" id="5949"/>
    <lineage>
        <taxon>Eukaryota</taxon>
        <taxon>Sar</taxon>
        <taxon>Alveolata</taxon>
        <taxon>Ciliophora</taxon>
        <taxon>Intramacronucleata</taxon>
        <taxon>Spirotrichea</taxon>
        <taxon>Stichotrichia</taxon>
        <taxon>Sporadotrichida</taxon>
        <taxon>Oxytrichidae</taxon>
        <taxon>Stylonychinae</taxon>
        <taxon>Stylonychia</taxon>
    </lineage>
</organism>
<proteinExistence type="predicted"/>
<dbReference type="Gene3D" id="1.20.1270.60">
    <property type="entry name" value="Arfaptin homology (AH) domain/BAR domain"/>
    <property type="match status" value="1"/>
</dbReference>
<dbReference type="Proteomes" id="UP000039865">
    <property type="component" value="Unassembled WGS sequence"/>
</dbReference>
<dbReference type="InterPro" id="IPR027267">
    <property type="entry name" value="AH/BAR_dom_sf"/>
</dbReference>
<evidence type="ECO:0000313" key="4">
    <source>
        <dbReference type="Proteomes" id="UP000039865"/>
    </source>
</evidence>
<protein>
    <recommendedName>
        <fullName evidence="2">PATROL1-like C-terminal domain-containing protein</fullName>
    </recommendedName>
</protein>
<evidence type="ECO:0000313" key="3">
    <source>
        <dbReference type="EMBL" id="CDW85886.1"/>
    </source>
</evidence>
<feature type="coiled-coil region" evidence="1">
    <location>
        <begin position="38"/>
        <end position="76"/>
    </location>
</feature>
<reference evidence="3 4" key="1">
    <citation type="submission" date="2014-06" db="EMBL/GenBank/DDBJ databases">
        <authorList>
            <person name="Swart Estienne"/>
        </authorList>
    </citation>
    <scope>NUCLEOTIDE SEQUENCE [LARGE SCALE GENOMIC DNA]</scope>
    <source>
        <strain evidence="3 4">130c</strain>
    </source>
</reference>
<dbReference type="Pfam" id="PF25761">
    <property type="entry name" value="TPR_PATROL1"/>
    <property type="match status" value="1"/>
</dbReference>
<evidence type="ECO:0000256" key="1">
    <source>
        <dbReference type="SAM" id="Coils"/>
    </source>
</evidence>
<dbReference type="InParanoid" id="A0A078AV70"/>
<dbReference type="EMBL" id="CCKQ01014133">
    <property type="protein sequence ID" value="CDW85886.1"/>
    <property type="molecule type" value="Genomic_DNA"/>
</dbReference>
<dbReference type="InterPro" id="IPR008528">
    <property type="entry name" value="unc-13_homologue"/>
</dbReference>
<keyword evidence="4" id="KW-1185">Reference proteome</keyword>
<dbReference type="PANTHER" id="PTHR31280">
    <property type="entry name" value="PROTEIN UNC-13 HOMOLOG"/>
    <property type="match status" value="1"/>
</dbReference>
<sequence length="1112" mass="130644">MRDAINSLINFTIQESELHKEFALQTKTNIVEVLDETRKNLSLNKKNWMAKLEQLKRQIRESNEVYKREYLKYQQQNLVVEDCKRKRNEQYLKYGLNIDDQIAFENMPKPIQLAEQRYNEALAKFNDIKKSTQIQQEYTERCVSDFNKGSSDILEQIEKQEYQRLDVLKQNLQSFSVQIVSLLQQHESLHKLIDLEFSNVDPMKDIQLFIQKNSTFAKNERLKNLYKEMGLYQQINEEQSTQTIDKNKLHVGEGLLVEKTSRAMAQRLKQMEEDRKRKAIEDENSKKEQLKLKKCQNVVNIMKDTRELLYKIGNQALKYQSIDNLYQARPGVTGEFKIGNKNTIEQLSYLLLLVYKPISTNNLQPKFNITEEIASYLDPIIKNLSSNKQSDLFQILHRIFEHYRQLETNSGGKYFENQISSKEKEFYKSLMGFSWTWIRLIVLKHSAYNVEQYEKELSSFIDQVELEHHQSSQCTLEAIDFTFNAMKYVQKISKKDSFNLCFPLNYLLHQNIIPLYMDDGKNKNSKLGISFQDYYLNLQGFTEKILGNKALYSLKYLIQKLTKEHPSSVSHRIISVELIKDKQIEEPLNYFSSSNKEPAKLLSIINNCWLMSDLCKDLFKILENYDNNFGECFNKLRLILDFASICFRQSFVFVSDGSFQQRLKTEVILKAGERKALKIMDEEEFQAPFSLSRKSQVGEQQLSKSHIIDVLDRFSTELKKEEAIYQKVWDSHLQFLNDGDHSNKNGQESAIYFFGQKMAQIIEEDLGLKLEDLDFDKDPHQMVGQIVSSLQNFDLVSKRKTLNVIRPKLESWLQNKLVSIRELVAKTMSFENWLPASENVNFSESVVNVFYVLNENLENLYEFLGKEIFLRWSKQGKKAGTFAISKKSNQVEYTPAMFNQLAGMGNKNFAASNDQSISLQKLLVRLANIDYIHERIEDLRVRFFSLSHPEVSLETETQNFKNAVEILHESAKVRTFLLVIHQSIVMYIAYKMVYIDFNDVIFYNLYIGKGQEKLYIKRLLQDTSKKLSNVSTQLQLIGREVGLNRLECEQACEVVYRFLQYMREDDQMMIGLFKSIDTDVQRNKEMISRVLYRRQTKDVDKFFDDYKTLFGK</sequence>
<gene>
    <name evidence="3" type="primary">Contig16988.g18096</name>
    <name evidence="3" type="ORF">STYLEM_14975</name>
</gene>
<dbReference type="SUPFAM" id="SSF103657">
    <property type="entry name" value="BAR/IMD domain-like"/>
    <property type="match status" value="1"/>
</dbReference>
<name>A0A078AV70_STYLE</name>
<feature type="domain" description="PATROL1-like C-terminal" evidence="2">
    <location>
        <begin position="885"/>
        <end position="1033"/>
    </location>
</feature>